<evidence type="ECO:0000256" key="8">
    <source>
        <dbReference type="ARBA" id="ARBA00023034"/>
    </source>
</evidence>
<sequence length="151" mass="17127">MNVFQCFYIPWSLYPNKSTFNLSTLSRFVTQLEACSNQEIFLLVLIFSSPQNLSRRNAIRKTWANVTHNPGYTTLVLFVLGKPSSATAQVEVIKESDQQQDLIQGIFLDTPENQTLKIKRAIELVCRKSDSATSELIQGKNTLCVYVFINS</sequence>
<reference evidence="11" key="1">
    <citation type="submission" date="2025-08" db="UniProtKB">
        <authorList>
            <consortium name="Ensembl"/>
        </authorList>
    </citation>
    <scope>IDENTIFICATION</scope>
</reference>
<comment type="subcellular location">
    <subcellularLocation>
        <location evidence="1 10">Golgi apparatus membrane</location>
        <topology evidence="1 10">Single-pass type II membrane protein</topology>
    </subcellularLocation>
</comment>
<dbReference type="PANTHER" id="PTHR11214:SF29">
    <property type="entry name" value="BETA-1,3-GALACTOSYLTRANSFERASE 9"/>
    <property type="match status" value="1"/>
</dbReference>
<keyword evidence="5" id="KW-0812">Transmembrane</keyword>
<dbReference type="EC" id="2.4.1.-" evidence="10"/>
<dbReference type="InterPro" id="IPR002659">
    <property type="entry name" value="Glyco_trans_31"/>
</dbReference>
<name>A0A8C6YJR3_NAJNA</name>
<accession>A0A8C6YJR3</accession>
<keyword evidence="12" id="KW-1185">Reference proteome</keyword>
<evidence type="ECO:0000256" key="4">
    <source>
        <dbReference type="ARBA" id="ARBA00022679"/>
    </source>
</evidence>
<evidence type="ECO:0000256" key="7">
    <source>
        <dbReference type="ARBA" id="ARBA00022989"/>
    </source>
</evidence>
<dbReference type="Ensembl" id="ENSNNAT00000031337.1">
    <property type="protein sequence ID" value="ENSNNAP00000029868.1"/>
    <property type="gene ID" value="ENSNNAG00000019142.1"/>
</dbReference>
<proteinExistence type="inferred from homology"/>
<dbReference type="Pfam" id="PF01762">
    <property type="entry name" value="Galactosyl_T"/>
    <property type="match status" value="1"/>
</dbReference>
<evidence type="ECO:0000313" key="11">
    <source>
        <dbReference type="Ensembl" id="ENSNNAP00000029868.1"/>
    </source>
</evidence>
<reference evidence="11" key="2">
    <citation type="submission" date="2025-09" db="UniProtKB">
        <authorList>
            <consortium name="Ensembl"/>
        </authorList>
    </citation>
    <scope>IDENTIFICATION</scope>
</reference>
<evidence type="ECO:0000256" key="3">
    <source>
        <dbReference type="ARBA" id="ARBA00022676"/>
    </source>
</evidence>
<keyword evidence="6" id="KW-0735">Signal-anchor</keyword>
<dbReference type="PANTHER" id="PTHR11214">
    <property type="entry name" value="BETA-1,3-N-ACETYLGLUCOSAMINYLTRANSFERASE"/>
    <property type="match status" value="1"/>
</dbReference>
<dbReference type="AlphaFoldDB" id="A0A8C6YJR3"/>
<organism evidence="11 12">
    <name type="scientific">Naja naja</name>
    <name type="common">Indian cobra</name>
    <dbReference type="NCBI Taxonomy" id="35670"/>
    <lineage>
        <taxon>Eukaryota</taxon>
        <taxon>Metazoa</taxon>
        <taxon>Chordata</taxon>
        <taxon>Craniata</taxon>
        <taxon>Vertebrata</taxon>
        <taxon>Euteleostomi</taxon>
        <taxon>Lepidosauria</taxon>
        <taxon>Squamata</taxon>
        <taxon>Bifurcata</taxon>
        <taxon>Unidentata</taxon>
        <taxon>Episquamata</taxon>
        <taxon>Toxicofera</taxon>
        <taxon>Serpentes</taxon>
        <taxon>Colubroidea</taxon>
        <taxon>Elapidae</taxon>
        <taxon>Elapinae</taxon>
        <taxon>Naja</taxon>
    </lineage>
</organism>
<evidence type="ECO:0000256" key="9">
    <source>
        <dbReference type="ARBA" id="ARBA00023136"/>
    </source>
</evidence>
<evidence type="ECO:0000256" key="1">
    <source>
        <dbReference type="ARBA" id="ARBA00004323"/>
    </source>
</evidence>
<dbReference type="GO" id="GO:0000139">
    <property type="term" value="C:Golgi membrane"/>
    <property type="evidence" value="ECO:0007669"/>
    <property type="project" value="UniProtKB-SubCell"/>
</dbReference>
<evidence type="ECO:0000313" key="12">
    <source>
        <dbReference type="Proteomes" id="UP000694559"/>
    </source>
</evidence>
<evidence type="ECO:0000256" key="2">
    <source>
        <dbReference type="ARBA" id="ARBA00008661"/>
    </source>
</evidence>
<dbReference type="GeneTree" id="ENSGT00940000162230"/>
<keyword evidence="9" id="KW-0472">Membrane</keyword>
<keyword evidence="3 10" id="KW-0328">Glycosyltransferase</keyword>
<keyword evidence="7" id="KW-1133">Transmembrane helix</keyword>
<dbReference type="Proteomes" id="UP000694559">
    <property type="component" value="Unplaced"/>
</dbReference>
<evidence type="ECO:0000256" key="10">
    <source>
        <dbReference type="RuleBase" id="RU363063"/>
    </source>
</evidence>
<keyword evidence="4" id="KW-0808">Transferase</keyword>
<protein>
    <recommendedName>
        <fullName evidence="10">Hexosyltransferase</fullName>
        <ecNumber evidence="10">2.4.1.-</ecNumber>
    </recommendedName>
</protein>
<evidence type="ECO:0000256" key="5">
    <source>
        <dbReference type="ARBA" id="ARBA00022692"/>
    </source>
</evidence>
<comment type="similarity">
    <text evidence="2 10">Belongs to the glycosyltransferase 31 family.</text>
</comment>
<dbReference type="GO" id="GO:0006493">
    <property type="term" value="P:protein O-linked glycosylation"/>
    <property type="evidence" value="ECO:0007669"/>
    <property type="project" value="TreeGrafter"/>
</dbReference>
<dbReference type="GO" id="GO:0016758">
    <property type="term" value="F:hexosyltransferase activity"/>
    <property type="evidence" value="ECO:0007669"/>
    <property type="project" value="InterPro"/>
</dbReference>
<evidence type="ECO:0000256" key="6">
    <source>
        <dbReference type="ARBA" id="ARBA00022968"/>
    </source>
</evidence>
<keyword evidence="8 10" id="KW-0333">Golgi apparatus</keyword>
<dbReference type="OrthoDB" id="115198at2759"/>
<gene>
    <name evidence="11" type="primary">B3GALT9</name>
</gene>